<feature type="chain" id="PRO_5045141075" evidence="2">
    <location>
        <begin position="22"/>
        <end position="146"/>
    </location>
</feature>
<dbReference type="InterPro" id="IPR021455">
    <property type="entry name" value="DUF3106"/>
</dbReference>
<feature type="signal peptide" evidence="2">
    <location>
        <begin position="1"/>
        <end position="21"/>
    </location>
</feature>
<evidence type="ECO:0000313" key="4">
    <source>
        <dbReference type="Proteomes" id="UP001595724"/>
    </source>
</evidence>
<accession>A0ABV7USK0</accession>
<keyword evidence="2" id="KW-0732">Signal</keyword>
<dbReference type="RefSeq" id="WP_386708003.1">
    <property type="nucleotide sequence ID" value="NZ_JBHRYF010000002.1"/>
</dbReference>
<feature type="region of interest" description="Disordered" evidence="1">
    <location>
        <begin position="79"/>
        <end position="146"/>
    </location>
</feature>
<name>A0ABV7USK0_9GAMM</name>
<feature type="compositionally biased region" description="Basic and acidic residues" evidence="1">
    <location>
        <begin position="114"/>
        <end position="146"/>
    </location>
</feature>
<gene>
    <name evidence="3" type="ORF">ACFOM9_06800</name>
</gene>
<organism evidence="3 4">
    <name type="scientific">Luteimonas notoginsengisoli</name>
    <dbReference type="NCBI Taxonomy" id="1578200"/>
    <lineage>
        <taxon>Bacteria</taxon>
        <taxon>Pseudomonadati</taxon>
        <taxon>Pseudomonadota</taxon>
        <taxon>Gammaproteobacteria</taxon>
        <taxon>Lysobacterales</taxon>
        <taxon>Lysobacteraceae</taxon>
        <taxon>Luteimonas</taxon>
    </lineage>
</organism>
<sequence>MHTLPTLVLAMAALMSCAAMAASPSPADAKDTATPMPAWEQLTQAQRDALIAPLRARWNDSPERRARMYEYAQRWQNMTPEQRKRAHRGMKRWKHMDPGQRAQARALFQKMRGMSKEDRSELREQWHAMTPEQRRQWVERNPPVER</sequence>
<evidence type="ECO:0000313" key="3">
    <source>
        <dbReference type="EMBL" id="MFC3659786.1"/>
    </source>
</evidence>
<proteinExistence type="predicted"/>
<evidence type="ECO:0000256" key="2">
    <source>
        <dbReference type="SAM" id="SignalP"/>
    </source>
</evidence>
<evidence type="ECO:0000256" key="1">
    <source>
        <dbReference type="SAM" id="MobiDB-lite"/>
    </source>
</evidence>
<dbReference type="Pfam" id="PF11304">
    <property type="entry name" value="DUF3106"/>
    <property type="match status" value="1"/>
</dbReference>
<protein>
    <submittedName>
        <fullName evidence="3">DUF3106 domain-containing protein</fullName>
    </submittedName>
</protein>
<comment type="caution">
    <text evidence="3">The sequence shown here is derived from an EMBL/GenBank/DDBJ whole genome shotgun (WGS) entry which is preliminary data.</text>
</comment>
<reference evidence="4" key="1">
    <citation type="journal article" date="2019" name="Int. J. Syst. Evol. Microbiol.">
        <title>The Global Catalogue of Microorganisms (GCM) 10K type strain sequencing project: providing services to taxonomists for standard genome sequencing and annotation.</title>
        <authorList>
            <consortium name="The Broad Institute Genomics Platform"/>
            <consortium name="The Broad Institute Genome Sequencing Center for Infectious Disease"/>
            <person name="Wu L."/>
            <person name="Ma J."/>
        </authorList>
    </citation>
    <scope>NUCLEOTIDE SEQUENCE [LARGE SCALE GENOMIC DNA]</scope>
    <source>
        <strain evidence="4">KCTC 42211</strain>
    </source>
</reference>
<keyword evidence="4" id="KW-1185">Reference proteome</keyword>
<dbReference type="EMBL" id="JBHRYF010000002">
    <property type="protein sequence ID" value="MFC3659786.1"/>
    <property type="molecule type" value="Genomic_DNA"/>
</dbReference>
<dbReference type="Proteomes" id="UP001595724">
    <property type="component" value="Unassembled WGS sequence"/>
</dbReference>
<feature type="compositionally biased region" description="Basic residues" evidence="1">
    <location>
        <begin position="84"/>
        <end position="94"/>
    </location>
</feature>